<accession>A0A1D8NE26</accession>
<reference evidence="2 3" key="1">
    <citation type="journal article" date="2016" name="PLoS ONE">
        <title>Sequence Assembly of Yarrowia lipolytica Strain W29/CLIB89 Shows Transposable Element Diversity.</title>
        <authorList>
            <person name="Magnan C."/>
            <person name="Yu J."/>
            <person name="Chang I."/>
            <person name="Jahn E."/>
            <person name="Kanomata Y."/>
            <person name="Wu J."/>
            <person name="Zeller M."/>
            <person name="Oakes M."/>
            <person name="Baldi P."/>
            <person name="Sandmeyer S."/>
        </authorList>
    </citation>
    <scope>NUCLEOTIDE SEQUENCE [LARGE SCALE GENOMIC DNA]</scope>
    <source>
        <strain evidence="3">CLIB89(W29)</strain>
    </source>
</reference>
<proteinExistence type="predicted"/>
<protein>
    <submittedName>
        <fullName evidence="2">Uncharacterized protein</fullName>
    </submittedName>
</protein>
<sequence>MLIGRNVTSDHLVVVALASLGLGNVNLASLKIVNGVDGSQESVSEQVHRSITQCNTEKTDRGGVLRADDAGLDAELSKRNLDLLVSKGESGIGSLGSVRTQESVETPTLGIELDARFSNHINKRIVALALEECDGSSRVENDVTVRDKLGVTNLTRTLDGKVAVVLDGELLEVTLESTSVNRTEGDLGGGLVAGLTKGHAIDLSLCDAIVHQLLGERRVVVWVGTNTEDGAEATIVHVVGRNTELELVNLGGSDSRSVGVVLSVGVTLTVLEVESAAEILGGRGLSGVVRTVSGTLIFVLIGLAGLGLGVPHPQELGASINVDLVLLATKLNVDIVGHDLVDHLDGDDIVTSGKVGDLGGFQRSIMGKRDSQHTIGGRGLGLGSCNGGGQRVSNESSSGSDGESHSEKGGKGGYPVSDDLITGDFRCYLSSLAAKITREPALQLCVDIAEHATLDGDETCLTTLDYSKWN</sequence>
<dbReference type="Proteomes" id="UP000182444">
    <property type="component" value="Chromosome 1D"/>
</dbReference>
<dbReference type="GeneID" id="94583290"/>
<dbReference type="VEuPathDB" id="FungiDB:YALI1_D13716g"/>
<evidence type="ECO:0000256" key="1">
    <source>
        <dbReference type="SAM" id="MobiDB-lite"/>
    </source>
</evidence>
<organism evidence="2 3">
    <name type="scientific">Yarrowia lipolytica</name>
    <name type="common">Candida lipolytica</name>
    <dbReference type="NCBI Taxonomy" id="4952"/>
    <lineage>
        <taxon>Eukaryota</taxon>
        <taxon>Fungi</taxon>
        <taxon>Dikarya</taxon>
        <taxon>Ascomycota</taxon>
        <taxon>Saccharomycotina</taxon>
        <taxon>Dipodascomycetes</taxon>
        <taxon>Dipodascales</taxon>
        <taxon>Dipodascales incertae sedis</taxon>
        <taxon>Yarrowia</taxon>
    </lineage>
</organism>
<name>A0A1D8NE26_YARLL</name>
<dbReference type="AlphaFoldDB" id="A0A1D8NE26"/>
<dbReference type="EMBL" id="CP017556">
    <property type="protein sequence ID" value="AOW03902.1"/>
    <property type="molecule type" value="Genomic_DNA"/>
</dbReference>
<gene>
    <name evidence="2" type="ORF">YALI1_D13716g</name>
</gene>
<dbReference type="RefSeq" id="XP_068138777.1">
    <property type="nucleotide sequence ID" value="XM_068282676.1"/>
</dbReference>
<evidence type="ECO:0000313" key="2">
    <source>
        <dbReference type="EMBL" id="AOW03902.1"/>
    </source>
</evidence>
<feature type="region of interest" description="Disordered" evidence="1">
    <location>
        <begin position="385"/>
        <end position="415"/>
    </location>
</feature>
<evidence type="ECO:0000313" key="3">
    <source>
        <dbReference type="Proteomes" id="UP000182444"/>
    </source>
</evidence>